<organism evidence="1 2">
    <name type="scientific">Ureaplasma zalophigenitalium</name>
    <dbReference type="NCBI Taxonomy" id="907723"/>
    <lineage>
        <taxon>Bacteria</taxon>
        <taxon>Bacillati</taxon>
        <taxon>Mycoplasmatota</taxon>
        <taxon>Mycoplasmoidales</taxon>
        <taxon>Mycoplasmoidaceae</taxon>
        <taxon>Ureaplasma</taxon>
    </lineage>
</organism>
<proteinExistence type="predicted"/>
<protein>
    <submittedName>
        <fullName evidence="1">Uncharacterized protein</fullName>
    </submittedName>
</protein>
<sequence length="257" mass="29753">MKKKYIILCSTLCAITVLGLIICLPIVLTRLKKEPGYSEEYVPIKPLQPIANKKEKPVYVGLSNSNGRIIKAHSYADDYLSITKNTKLHANQEHKILNNVNFNLTGSESEILNQLKSIDPDIRFIKHFLFVVVNDNNDQYVSNLMTKTPSNVYDLVFRANKRNQSLGKSKNYYIKYIAFLITIPSIVEHGVLLEKFVVWPLHTPIKINTDEQIIEYQENTNPYNNNQYSYSDYSTYDFDRPGLIKKRLHIHDHDGHH</sequence>
<dbReference type="EMBL" id="JAOXHJ010000007">
    <property type="protein sequence ID" value="MCV3754294.1"/>
    <property type="molecule type" value="Genomic_DNA"/>
</dbReference>
<name>A0ABT3BQ07_9BACT</name>
<dbReference type="Proteomes" id="UP001207252">
    <property type="component" value="Unassembled WGS sequence"/>
</dbReference>
<reference evidence="1 2" key="1">
    <citation type="journal article" date="2020" name="Int. J. Syst. Evol. Microbiol.">
        <title>Ureaplasma miroungigenitalium sp. nov. isolated from northern elephant seals (Mirounga angustirostris) and Ureaplasma zalophigenitalium sp. nov. isolated from California sea lions (Zalophus californianus).</title>
        <authorList>
            <person name="Volokhov D.V."/>
            <person name="Gulland F.M."/>
            <person name="Gao Y."/>
            <person name="Chizhikov V.E."/>
        </authorList>
    </citation>
    <scope>NUCLEOTIDE SEQUENCE [LARGE SCALE GENOMIC DNA]</scope>
    <source>
        <strain evidence="1 2">CSL7644-GEN</strain>
    </source>
</reference>
<dbReference type="RefSeq" id="WP_263818098.1">
    <property type="nucleotide sequence ID" value="NZ_JAOXHJ010000007.1"/>
</dbReference>
<accession>A0ABT3BQ07</accession>
<evidence type="ECO:0000313" key="1">
    <source>
        <dbReference type="EMBL" id="MCV3754294.1"/>
    </source>
</evidence>
<keyword evidence="2" id="KW-1185">Reference proteome</keyword>
<gene>
    <name evidence="1" type="ORF">OF365_02800</name>
</gene>
<evidence type="ECO:0000313" key="2">
    <source>
        <dbReference type="Proteomes" id="UP001207252"/>
    </source>
</evidence>
<comment type="caution">
    <text evidence="1">The sequence shown here is derived from an EMBL/GenBank/DDBJ whole genome shotgun (WGS) entry which is preliminary data.</text>
</comment>